<dbReference type="RefSeq" id="WP_088856760.1">
    <property type="nucleotide sequence ID" value="NZ_CP015103.1"/>
</dbReference>
<keyword evidence="3" id="KW-1185">Reference proteome</keyword>
<keyword evidence="1" id="KW-0732">Signal</keyword>
<dbReference type="EMBL" id="CP015103">
    <property type="protein sequence ID" value="ASJ09533.1"/>
    <property type="molecule type" value="Genomic_DNA"/>
</dbReference>
<dbReference type="Gene3D" id="3.40.190.10">
    <property type="entry name" value="Periplasmic binding protein-like II"/>
    <property type="match status" value="2"/>
</dbReference>
<dbReference type="PANTHER" id="PTHR30006:SF24">
    <property type="entry name" value="SLL0237 PROTEIN"/>
    <property type="match status" value="1"/>
</dbReference>
<evidence type="ECO:0000313" key="2">
    <source>
        <dbReference type="EMBL" id="ASJ09533.1"/>
    </source>
</evidence>
<dbReference type="Pfam" id="PF13416">
    <property type="entry name" value="SBP_bac_8"/>
    <property type="match status" value="1"/>
</dbReference>
<dbReference type="AlphaFoldDB" id="A0A2Z2MZK9"/>
<proteinExistence type="predicted"/>
<dbReference type="GeneID" id="33318560"/>
<dbReference type="PROSITE" id="PS51257">
    <property type="entry name" value="PROKAR_LIPOPROTEIN"/>
    <property type="match status" value="1"/>
</dbReference>
<organism evidence="2 3">
    <name type="scientific">Thermococcus siculi</name>
    <dbReference type="NCBI Taxonomy" id="72803"/>
    <lineage>
        <taxon>Archaea</taxon>
        <taxon>Methanobacteriati</taxon>
        <taxon>Methanobacteriota</taxon>
        <taxon>Thermococci</taxon>
        <taxon>Thermococcales</taxon>
        <taxon>Thermococcaceae</taxon>
        <taxon>Thermococcus</taxon>
    </lineage>
</organism>
<reference evidence="2 3" key="1">
    <citation type="submission" date="2016-04" db="EMBL/GenBank/DDBJ databases">
        <title>Complete genome sequence of Thermococcus siculi type strain RG-20.</title>
        <authorList>
            <person name="Oger P.M."/>
        </authorList>
    </citation>
    <scope>NUCLEOTIDE SEQUENCE [LARGE SCALE GENOMIC DNA]</scope>
    <source>
        <strain evidence="2 3">RG-20</strain>
    </source>
</reference>
<accession>A0A2Z2MZK9</accession>
<sequence length="479" mass="53505">MKKLASIGVILLLALSVVASGCISGGGGETSGITLVVVTRHDATIQYMAKQAFLQSDIAKQYNIEDIKFIKVPESLWPTYVEKGADVGWGGGPTLFDDLYKAGYLAPITDEKVLGLIGNPLPIELAGMPMIRKDGDKVYWIAAALSSFGFTVNKKKLMEWNLPTPEKWEDIASEKWALNPPQYGIADPTRSTSNTRIYQIIIQAFGWDQGWRIMTLIAANSKIYMQSDAVRDAVINGEIAAGNTIDFYGYTAMQQNPDCQYIVPKGESIINGDPIALLAKAQHPEAAQAFIYWVLTEGQAIWMSPDVNRLPINPQIFDTEVTKEYADIIFKGQHEGETYGEARPSLEKAYQDAINAEGIPFDDKRALETVSALQYYFKATLVDPNQKLHDAWVAIVQAYRDGKITEEQFNQLKDELTAPIEFKDPETGKMVTFTEDYAKSINDRITKDRNFQDQLVQEWRQAAGNKYDKVLQDLQNMIG</sequence>
<dbReference type="OrthoDB" id="130870at2157"/>
<dbReference type="SUPFAM" id="SSF53850">
    <property type="entry name" value="Periplasmic binding protein-like II"/>
    <property type="match status" value="1"/>
</dbReference>
<evidence type="ECO:0000256" key="1">
    <source>
        <dbReference type="ARBA" id="ARBA00022729"/>
    </source>
</evidence>
<gene>
    <name evidence="2" type="ORF">A3L11_09935</name>
</gene>
<name>A0A2Z2MZK9_9EURY</name>
<dbReference type="InterPro" id="IPR006059">
    <property type="entry name" value="SBP"/>
</dbReference>
<dbReference type="KEGG" id="tsl:A3L11_09935"/>
<dbReference type="Proteomes" id="UP000250125">
    <property type="component" value="Chromosome"/>
</dbReference>
<dbReference type="PANTHER" id="PTHR30006">
    <property type="entry name" value="THIAMINE-BINDING PERIPLASMIC PROTEIN-RELATED"/>
    <property type="match status" value="1"/>
</dbReference>
<protein>
    <submittedName>
        <fullName evidence="2">ABC transporter substrate-binding protein</fullName>
    </submittedName>
</protein>
<evidence type="ECO:0000313" key="3">
    <source>
        <dbReference type="Proteomes" id="UP000250125"/>
    </source>
</evidence>